<dbReference type="RefSeq" id="XP_016637921.1">
    <property type="nucleotide sequence ID" value="XM_016771011.1"/>
</dbReference>
<dbReference type="OrthoDB" id="5391496at2759"/>
<evidence type="ECO:0000313" key="3">
    <source>
        <dbReference type="Proteomes" id="UP000053411"/>
    </source>
</evidence>
<reference evidence="2 3" key="1">
    <citation type="submission" date="2015-01" db="EMBL/GenBank/DDBJ databases">
        <title>The Genome Sequence of Fonsecaea multimorphosa CBS 102226.</title>
        <authorList>
            <consortium name="The Broad Institute Genomics Platform"/>
            <person name="Cuomo C."/>
            <person name="de Hoog S."/>
            <person name="Gorbushina A."/>
            <person name="Stielow B."/>
            <person name="Teixiera M."/>
            <person name="Abouelleil A."/>
            <person name="Chapman S.B."/>
            <person name="Priest M."/>
            <person name="Young S.K."/>
            <person name="Wortman J."/>
            <person name="Nusbaum C."/>
            <person name="Birren B."/>
        </authorList>
    </citation>
    <scope>NUCLEOTIDE SEQUENCE [LARGE SCALE GENOMIC DNA]</scope>
    <source>
        <strain evidence="2 3">CBS 102226</strain>
    </source>
</reference>
<dbReference type="EMBL" id="KN848062">
    <property type="protein sequence ID" value="KIY03799.1"/>
    <property type="molecule type" value="Genomic_DNA"/>
</dbReference>
<feature type="compositionally biased region" description="Basic and acidic residues" evidence="1">
    <location>
        <begin position="225"/>
        <end position="235"/>
    </location>
</feature>
<evidence type="ECO:0000313" key="2">
    <source>
        <dbReference type="EMBL" id="KIY03799.1"/>
    </source>
</evidence>
<dbReference type="GeneID" id="27706236"/>
<sequence>MNSIILNYDYELELLQDILQEPSHIPTDLVICSPKGDFLEQLLVQLDQLRVRPEVQTPPLQEEVNTQSDERLPEPKRILLSHTLHVLSASQFVNLVFCPSIPILRGYLSGYVSRSVAPSTQPPGPIIILNLLAMHHGTSEFTLQGLSQTLATAVSAGYRTNRVLKLVECKDINDPLNPNRGPRLWQAEVQLLSAAVKIGEPGQSWGRRTISVMRIASRWFRAEEQHERNRQEHNPVVHARNSPDEEMLV</sequence>
<organism evidence="2 3">
    <name type="scientific">Fonsecaea multimorphosa CBS 102226</name>
    <dbReference type="NCBI Taxonomy" id="1442371"/>
    <lineage>
        <taxon>Eukaryota</taxon>
        <taxon>Fungi</taxon>
        <taxon>Dikarya</taxon>
        <taxon>Ascomycota</taxon>
        <taxon>Pezizomycotina</taxon>
        <taxon>Eurotiomycetes</taxon>
        <taxon>Chaetothyriomycetidae</taxon>
        <taxon>Chaetothyriales</taxon>
        <taxon>Herpotrichiellaceae</taxon>
        <taxon>Fonsecaea</taxon>
    </lineage>
</organism>
<evidence type="ECO:0000256" key="1">
    <source>
        <dbReference type="SAM" id="MobiDB-lite"/>
    </source>
</evidence>
<dbReference type="VEuPathDB" id="FungiDB:Z520_00490"/>
<dbReference type="AlphaFoldDB" id="A0A0D2L3Z9"/>
<dbReference type="Proteomes" id="UP000053411">
    <property type="component" value="Unassembled WGS sequence"/>
</dbReference>
<proteinExistence type="predicted"/>
<name>A0A0D2L3Z9_9EURO</name>
<protein>
    <submittedName>
        <fullName evidence="2">Uncharacterized protein</fullName>
    </submittedName>
</protein>
<feature type="region of interest" description="Disordered" evidence="1">
    <location>
        <begin position="225"/>
        <end position="249"/>
    </location>
</feature>
<accession>A0A0D2L3Z9</accession>
<keyword evidence="3" id="KW-1185">Reference proteome</keyword>
<gene>
    <name evidence="2" type="ORF">Z520_00490</name>
</gene>